<reference evidence="5" key="1">
    <citation type="submission" date="2016-10" db="EMBL/GenBank/DDBJ databases">
        <authorList>
            <person name="Varghese N."/>
            <person name="Submissions S."/>
        </authorList>
    </citation>
    <scope>NUCLEOTIDE SEQUENCE [LARGE SCALE GENOMIC DNA]</scope>
    <source>
        <strain evidence="5">CGMCC 1.6963</strain>
    </source>
</reference>
<sequence length="172" mass="17947">MATSTQQEAGGTGGGRRRLLAPAIGLGAAVLLLAGATGVALTDPSGQEAQTRAATSTARASIEQMLSYNYKTIDAQAARIEGLLTGPFKGEFSQAMDKDIKPLAVKNKTVVQARVSDVGVMEQSDGKVKVLAFVNQATVGADATKPAIDQNRVIATMTRVGDRWLVSQVQAF</sequence>
<evidence type="ECO:0000256" key="1">
    <source>
        <dbReference type="ARBA" id="ARBA00004370"/>
    </source>
</evidence>
<protein>
    <submittedName>
        <fullName evidence="4">Mce-associated membrane protein</fullName>
    </submittedName>
</protein>
<dbReference type="RefSeq" id="WP_091756395.1">
    <property type="nucleotide sequence ID" value="NZ_FOHB01000001.1"/>
</dbReference>
<evidence type="ECO:0000256" key="2">
    <source>
        <dbReference type="ARBA" id="ARBA00023136"/>
    </source>
</evidence>
<keyword evidence="5" id="KW-1185">Reference proteome</keyword>
<feature type="transmembrane region" description="Helical" evidence="3">
    <location>
        <begin position="20"/>
        <end position="42"/>
    </location>
</feature>
<keyword evidence="3" id="KW-0812">Transmembrane</keyword>
<organism evidence="4 5">
    <name type="scientific">Pedococcus cremeus</name>
    <dbReference type="NCBI Taxonomy" id="587636"/>
    <lineage>
        <taxon>Bacteria</taxon>
        <taxon>Bacillati</taxon>
        <taxon>Actinomycetota</taxon>
        <taxon>Actinomycetes</taxon>
        <taxon>Micrococcales</taxon>
        <taxon>Intrasporangiaceae</taxon>
        <taxon>Pedococcus</taxon>
    </lineage>
</organism>
<dbReference type="OrthoDB" id="5188486at2"/>
<accession>A0A1H9SBJ0</accession>
<proteinExistence type="predicted"/>
<dbReference type="GO" id="GO:0016020">
    <property type="term" value="C:membrane"/>
    <property type="evidence" value="ECO:0007669"/>
    <property type="project" value="UniProtKB-SubCell"/>
</dbReference>
<name>A0A1H9SBJ0_9MICO</name>
<dbReference type="AlphaFoldDB" id="A0A1H9SBJ0"/>
<dbReference type="EMBL" id="FOHB01000001">
    <property type="protein sequence ID" value="SER82406.1"/>
    <property type="molecule type" value="Genomic_DNA"/>
</dbReference>
<evidence type="ECO:0000313" key="5">
    <source>
        <dbReference type="Proteomes" id="UP000199019"/>
    </source>
</evidence>
<keyword evidence="3" id="KW-1133">Transmembrane helix</keyword>
<evidence type="ECO:0000313" key="4">
    <source>
        <dbReference type="EMBL" id="SER82406.1"/>
    </source>
</evidence>
<dbReference type="STRING" id="587636.SAMN05216199_1346"/>
<dbReference type="PANTHER" id="PTHR37042:SF4">
    <property type="entry name" value="OUTER MEMBRANE PROTEIN RV1973"/>
    <property type="match status" value="1"/>
</dbReference>
<dbReference type="Proteomes" id="UP000199019">
    <property type="component" value="Unassembled WGS sequence"/>
</dbReference>
<keyword evidence="2 3" id="KW-0472">Membrane</keyword>
<evidence type="ECO:0000256" key="3">
    <source>
        <dbReference type="SAM" id="Phobius"/>
    </source>
</evidence>
<dbReference type="PANTHER" id="PTHR37042">
    <property type="entry name" value="OUTER MEMBRANE PROTEIN RV1973"/>
    <property type="match status" value="1"/>
</dbReference>
<comment type="subcellular location">
    <subcellularLocation>
        <location evidence="1">Membrane</location>
    </subcellularLocation>
</comment>
<gene>
    <name evidence="4" type="ORF">SAMN05216199_1346</name>
</gene>